<comment type="cofactor">
    <cofactor evidence="1">
        <name>a divalent metal cation</name>
        <dbReference type="ChEBI" id="CHEBI:60240"/>
    </cofactor>
</comment>
<evidence type="ECO:0000313" key="7">
    <source>
        <dbReference type="Proteomes" id="UP001212326"/>
    </source>
</evidence>
<keyword evidence="2" id="KW-0479">Metal-binding</keyword>
<accession>A0ABY7NV33</accession>
<proteinExistence type="predicted"/>
<feature type="compositionally biased region" description="Basic and acidic residues" evidence="3">
    <location>
        <begin position="238"/>
        <end position="251"/>
    </location>
</feature>
<protein>
    <submittedName>
        <fullName evidence="6">Transposase</fullName>
    </submittedName>
</protein>
<organism evidence="6 7">
    <name type="scientific">Streptomyces camelliae</name>
    <dbReference type="NCBI Taxonomy" id="3004093"/>
    <lineage>
        <taxon>Bacteria</taxon>
        <taxon>Bacillati</taxon>
        <taxon>Actinomycetota</taxon>
        <taxon>Actinomycetes</taxon>
        <taxon>Kitasatosporales</taxon>
        <taxon>Streptomycetaceae</taxon>
        <taxon>Streptomyces</taxon>
    </lineage>
</organism>
<dbReference type="Proteomes" id="UP001212326">
    <property type="component" value="Chromosome"/>
</dbReference>
<sequence>MSHSAFTGLSRAHLGVLIEELAAPWSAQREGRLHERRQGERRRAAGAGRRYELVFVDRVLVTLAYLRLDLTHAALAELFDVDRCTVTKAIGEIRPLPAARGCATPIGARLRTLADVFAYAQAEGVRLRWDGTEIQVRRPTAHQPGRRRFVSGKRRQNTHKCTVASDSEGRPLWVGAHRQGRMHDQTALKTEGIEDLLTQFPQVERSMDSGYWGLAGLAPQRIVVPPPKPGKGPTAEETATHERERRHQSSERICVEHAIAETKTWRVLKRYHGKREHLAQIIDAVASLASDLAARR</sequence>
<dbReference type="Pfam" id="PF13359">
    <property type="entry name" value="DDE_Tnp_4"/>
    <property type="match status" value="1"/>
</dbReference>
<keyword evidence="7" id="KW-1185">Reference proteome</keyword>
<dbReference type="InterPro" id="IPR027805">
    <property type="entry name" value="Transposase_HTH_dom"/>
</dbReference>
<dbReference type="InterPro" id="IPR027806">
    <property type="entry name" value="HARBI1_dom"/>
</dbReference>
<evidence type="ECO:0000256" key="3">
    <source>
        <dbReference type="SAM" id="MobiDB-lite"/>
    </source>
</evidence>
<evidence type="ECO:0000313" key="6">
    <source>
        <dbReference type="EMBL" id="WBO61649.1"/>
    </source>
</evidence>
<dbReference type="Pfam" id="PF13613">
    <property type="entry name" value="HTH_Tnp_4"/>
    <property type="match status" value="1"/>
</dbReference>
<feature type="domain" description="DDE Tnp4" evidence="4">
    <location>
        <begin position="130"/>
        <end position="288"/>
    </location>
</feature>
<feature type="region of interest" description="Disordered" evidence="3">
    <location>
        <begin position="222"/>
        <end position="251"/>
    </location>
</feature>
<reference evidence="6 7" key="1">
    <citation type="submission" date="2022-12" db="EMBL/GenBank/DDBJ databases">
        <authorList>
            <person name="Mo P."/>
        </authorList>
    </citation>
    <scope>NUCLEOTIDE SEQUENCE [LARGE SCALE GENOMIC DNA]</scope>
    <source>
        <strain evidence="6 7">HUAS 2-6</strain>
    </source>
</reference>
<evidence type="ECO:0000259" key="5">
    <source>
        <dbReference type="Pfam" id="PF13613"/>
    </source>
</evidence>
<evidence type="ECO:0000259" key="4">
    <source>
        <dbReference type="Pfam" id="PF13359"/>
    </source>
</evidence>
<feature type="domain" description="Transposase Helix-turn-helix" evidence="5">
    <location>
        <begin position="53"/>
        <end position="102"/>
    </location>
</feature>
<name>A0ABY7NV33_9ACTN</name>
<evidence type="ECO:0000256" key="2">
    <source>
        <dbReference type="ARBA" id="ARBA00022723"/>
    </source>
</evidence>
<gene>
    <name evidence="6" type="ORF">O1G22_01595</name>
</gene>
<dbReference type="EMBL" id="CP115300">
    <property type="protein sequence ID" value="WBO61649.1"/>
    <property type="molecule type" value="Genomic_DNA"/>
</dbReference>
<evidence type="ECO:0000256" key="1">
    <source>
        <dbReference type="ARBA" id="ARBA00001968"/>
    </source>
</evidence>